<dbReference type="Gene3D" id="2.40.10.10">
    <property type="entry name" value="Trypsin-like serine proteases"/>
    <property type="match status" value="2"/>
</dbReference>
<proteinExistence type="predicted"/>
<dbReference type="PROSITE" id="PS51257">
    <property type="entry name" value="PROKAR_LIPOPROTEIN"/>
    <property type="match status" value="1"/>
</dbReference>
<keyword evidence="1" id="KW-0732">Signal</keyword>
<evidence type="ECO:0008006" key="4">
    <source>
        <dbReference type="Google" id="ProtNLM"/>
    </source>
</evidence>
<keyword evidence="3" id="KW-1185">Reference proteome</keyword>
<dbReference type="AlphaFoldDB" id="A0A1E8PYI2"/>
<accession>A0A1E8PYI2</accession>
<evidence type="ECO:0000313" key="2">
    <source>
        <dbReference type="EMBL" id="OFJ51363.1"/>
    </source>
</evidence>
<name>A0A1E8PYI2_9MYCO</name>
<dbReference type="RefSeq" id="WP_070355435.1">
    <property type="nucleotide sequence ID" value="NZ_CP043474.1"/>
</dbReference>
<organism evidence="2 3">
    <name type="scientific">Mycolicibacterium grossiae</name>
    <dbReference type="NCBI Taxonomy" id="1552759"/>
    <lineage>
        <taxon>Bacteria</taxon>
        <taxon>Bacillati</taxon>
        <taxon>Actinomycetota</taxon>
        <taxon>Actinomycetes</taxon>
        <taxon>Mycobacteriales</taxon>
        <taxon>Mycobacteriaceae</taxon>
        <taxon>Mycolicibacterium</taxon>
    </lineage>
</organism>
<gene>
    <name evidence="2" type="ORF">BEL07_23270</name>
</gene>
<dbReference type="EMBL" id="MCHX01000069">
    <property type="protein sequence ID" value="OFJ51363.1"/>
    <property type="molecule type" value="Genomic_DNA"/>
</dbReference>
<dbReference type="Proteomes" id="UP000178953">
    <property type="component" value="Unassembled WGS sequence"/>
</dbReference>
<feature type="chain" id="PRO_5030026974" description="Trypsin" evidence="1">
    <location>
        <begin position="30"/>
        <end position="233"/>
    </location>
</feature>
<evidence type="ECO:0000256" key="1">
    <source>
        <dbReference type="SAM" id="SignalP"/>
    </source>
</evidence>
<dbReference type="OrthoDB" id="4519518at2"/>
<dbReference type="InterPro" id="IPR009003">
    <property type="entry name" value="Peptidase_S1_PA"/>
</dbReference>
<comment type="caution">
    <text evidence="2">The sequence shown here is derived from an EMBL/GenBank/DDBJ whole genome shotgun (WGS) entry which is preliminary data.</text>
</comment>
<dbReference type="InterPro" id="IPR043504">
    <property type="entry name" value="Peptidase_S1_PA_chymotrypsin"/>
</dbReference>
<feature type="signal peptide" evidence="1">
    <location>
        <begin position="1"/>
        <end position="29"/>
    </location>
</feature>
<protein>
    <recommendedName>
        <fullName evidence="4">Trypsin</fullName>
    </recommendedName>
</protein>
<reference evidence="2 3" key="1">
    <citation type="submission" date="2016-09" db="EMBL/GenBank/DDBJ databases">
        <title>genome sequence of Mycobacterium sp. 739 SCH.</title>
        <authorList>
            <person name="Greninger A.L."/>
            <person name="Qin X."/>
            <person name="Jerome K."/>
            <person name="Vora S."/>
            <person name="Quinn K."/>
        </authorList>
    </citation>
    <scope>NUCLEOTIDE SEQUENCE [LARGE SCALE GENOMIC DNA]</scope>
    <source>
        <strain evidence="2 3">SCH</strain>
    </source>
</reference>
<evidence type="ECO:0000313" key="3">
    <source>
        <dbReference type="Proteomes" id="UP000178953"/>
    </source>
</evidence>
<dbReference type="SUPFAM" id="SSF50494">
    <property type="entry name" value="Trypsin-like serine proteases"/>
    <property type="match status" value="1"/>
</dbReference>
<sequence>MAIRRARRGAAAFAAAVVAALACVAPADAVPGVLVFPGMEIRQDTNKCTLGFVDVATRTAFTAGHCRGNGVVNDQFGNVIGYQTAFRDNTPDGATIATDHVISDWQSIALAPDVALNDVLPDGRALVVDPAVVPTQGQRVCHFGVVTQESCGTVESVNNGWFTMTNGVVSQKGDSGGPVYVLTGDGRAAIIGMFNSTWGQFPAAVSWQAARQQMTEQPVSGTVDVARGPVPPA</sequence>